<dbReference type="EMBL" id="SPHZ02000008">
    <property type="protein sequence ID" value="KAF0901841.1"/>
    <property type="molecule type" value="Genomic_DNA"/>
</dbReference>
<name>A0A6G1CP50_9ORYZ</name>
<dbReference type="AlphaFoldDB" id="A0A6G1CP50"/>
<dbReference type="InterPro" id="IPR052035">
    <property type="entry name" value="ZnF_BED_domain_contain"/>
</dbReference>
<evidence type="ECO:0000313" key="2">
    <source>
        <dbReference type="Proteomes" id="UP000479710"/>
    </source>
</evidence>
<sequence>MAGIKSRVAITTDMWTSDNQKRGYMAITAHFIDESWTLRNIIMRFIYVPNPHTADVISEELYDALVEWNLDDKVSTVTLDNCTTNDAVIALLVRKIGKSKLINDEKFKTMDNLLAFGLVSKTFKKAFRSLNFDSRTQVVLWKCCARNLLSTTNYLCILFWL</sequence>
<evidence type="ECO:0000313" key="1">
    <source>
        <dbReference type="EMBL" id="KAF0901841.1"/>
    </source>
</evidence>
<accession>A0A6G1CP50</accession>
<keyword evidence="2" id="KW-1185">Reference proteome</keyword>
<dbReference type="PANTHER" id="PTHR46481">
    <property type="entry name" value="ZINC FINGER BED DOMAIN-CONTAINING PROTEIN 4"/>
    <property type="match status" value="1"/>
</dbReference>
<evidence type="ECO:0008006" key="3">
    <source>
        <dbReference type="Google" id="ProtNLM"/>
    </source>
</evidence>
<proteinExistence type="predicted"/>
<dbReference type="PANTHER" id="PTHR46481:SF11">
    <property type="entry name" value="ZINC FINGER BED DOMAIN-CONTAINING PROTEIN RICESLEEPER 2-LIKE"/>
    <property type="match status" value="1"/>
</dbReference>
<dbReference type="Proteomes" id="UP000479710">
    <property type="component" value="Unassembled WGS sequence"/>
</dbReference>
<reference evidence="1 2" key="1">
    <citation type="submission" date="2019-11" db="EMBL/GenBank/DDBJ databases">
        <title>Whole genome sequence of Oryza granulata.</title>
        <authorList>
            <person name="Li W."/>
        </authorList>
    </citation>
    <scope>NUCLEOTIDE SEQUENCE [LARGE SCALE GENOMIC DNA]</scope>
    <source>
        <strain evidence="2">cv. Menghai</strain>
        <tissue evidence="1">Leaf</tissue>
    </source>
</reference>
<dbReference type="SUPFAM" id="SSF53098">
    <property type="entry name" value="Ribonuclease H-like"/>
    <property type="match status" value="1"/>
</dbReference>
<protein>
    <recommendedName>
        <fullName evidence="3">hAT-like transposase RNase-H fold domain-containing protein</fullName>
    </recommendedName>
</protein>
<gene>
    <name evidence="1" type="ORF">E2562_006468</name>
</gene>
<comment type="caution">
    <text evidence="1">The sequence shown here is derived from an EMBL/GenBank/DDBJ whole genome shotgun (WGS) entry which is preliminary data.</text>
</comment>
<dbReference type="InterPro" id="IPR012337">
    <property type="entry name" value="RNaseH-like_sf"/>
</dbReference>
<dbReference type="OrthoDB" id="1900170at2759"/>
<organism evidence="1 2">
    <name type="scientific">Oryza meyeriana var. granulata</name>
    <dbReference type="NCBI Taxonomy" id="110450"/>
    <lineage>
        <taxon>Eukaryota</taxon>
        <taxon>Viridiplantae</taxon>
        <taxon>Streptophyta</taxon>
        <taxon>Embryophyta</taxon>
        <taxon>Tracheophyta</taxon>
        <taxon>Spermatophyta</taxon>
        <taxon>Magnoliopsida</taxon>
        <taxon>Liliopsida</taxon>
        <taxon>Poales</taxon>
        <taxon>Poaceae</taxon>
        <taxon>BOP clade</taxon>
        <taxon>Oryzoideae</taxon>
        <taxon>Oryzeae</taxon>
        <taxon>Oryzinae</taxon>
        <taxon>Oryza</taxon>
        <taxon>Oryza meyeriana</taxon>
    </lineage>
</organism>